<organism evidence="2 3">
    <name type="scientific">Collimonas arenae</name>
    <dbReference type="NCBI Taxonomy" id="279058"/>
    <lineage>
        <taxon>Bacteria</taxon>
        <taxon>Pseudomonadati</taxon>
        <taxon>Pseudomonadota</taxon>
        <taxon>Betaproteobacteria</taxon>
        <taxon>Burkholderiales</taxon>
        <taxon>Oxalobacteraceae</taxon>
        <taxon>Collimonas</taxon>
    </lineage>
</organism>
<evidence type="ECO:0000259" key="1">
    <source>
        <dbReference type="Pfam" id="PF06527"/>
    </source>
</evidence>
<name>A0A127QPP6_9BURK</name>
<dbReference type="AlphaFoldDB" id="A0A127QPP6"/>
<evidence type="ECO:0000313" key="3">
    <source>
        <dbReference type="Proteomes" id="UP000071778"/>
    </source>
</evidence>
<keyword evidence="3" id="KW-1185">Reference proteome</keyword>
<dbReference type="Proteomes" id="UP000071778">
    <property type="component" value="Chromosome"/>
</dbReference>
<dbReference type="InterPro" id="IPR009492">
    <property type="entry name" value="TniQ"/>
</dbReference>
<accession>A0A127QPP6</accession>
<evidence type="ECO:0000313" key="2">
    <source>
        <dbReference type="EMBL" id="AMP12031.1"/>
    </source>
</evidence>
<dbReference type="RefSeq" id="WP_082798009.1">
    <property type="nucleotide sequence ID" value="NZ_CP013233.1"/>
</dbReference>
<gene>
    <name evidence="2" type="ORF">CAter282_4371</name>
</gene>
<protein>
    <submittedName>
        <fullName evidence="2">TniQ family protein</fullName>
    </submittedName>
</protein>
<sequence>MLSGGLLPAHPKPQSDELFSSWLARVARANGQKLHTFCRMAFGEISIWNRDIDKSVTPNILAVLAGETGTSYQRAQQTSLASFEGYLYEQHNPSGTTPWILPAGVYHRVRRRYGLQFCPQCLASDNEPYFRRSWRIALYTACPLHGCRLLDRCPECGAVVMFHRRDFQDKENPDHESLTSCHACGFDLIFSPRINSDDSVVRFLQSVTQILSQGWGELPQFGVVYSVLYFEGIRHLMKLVTTDKYCSQRLRNIGLVTDLSKNVRGRSIEYLDIDARYEATRSVAEMILDWPIIFINDCKKANLYMAYLMKDFENAPWWYAAPVKWNLIHASYRPNKNEVDSVVSWLQSESIRVSAQRVSRLLGVRDSKLVKKIVAKGNGKKQTA</sequence>
<dbReference type="EMBL" id="CP013235">
    <property type="protein sequence ID" value="AMP12031.1"/>
    <property type="molecule type" value="Genomic_DNA"/>
</dbReference>
<feature type="domain" description="TniQ" evidence="1">
    <location>
        <begin position="8"/>
        <end position="149"/>
    </location>
</feature>
<proteinExistence type="predicted"/>
<dbReference type="PATRIC" id="fig|279058.17.peg.4711"/>
<reference evidence="2 3" key="1">
    <citation type="submission" date="2015-11" db="EMBL/GenBank/DDBJ databases">
        <title>Exploring the genomic traits of fungus-feeding bacterial genus Collimonas.</title>
        <authorList>
            <person name="Song C."/>
            <person name="Schmidt R."/>
            <person name="de Jager V."/>
            <person name="Krzyzanowska D."/>
            <person name="Jongedijk E."/>
            <person name="Cankar K."/>
            <person name="Beekwilder J."/>
            <person name="van Veen A."/>
            <person name="de Boer W."/>
            <person name="van Veen J.A."/>
            <person name="Garbeva P."/>
        </authorList>
    </citation>
    <scope>NUCLEOTIDE SEQUENCE [LARGE SCALE GENOMIC DNA]</scope>
    <source>
        <strain evidence="2 3">Ter282</strain>
    </source>
</reference>
<dbReference type="OrthoDB" id="9036115at2"/>
<dbReference type="Pfam" id="PF06527">
    <property type="entry name" value="TniQ"/>
    <property type="match status" value="1"/>
</dbReference>